<organism evidence="3 4">
    <name type="scientific">Haloechinothrix salitolerans</name>
    <dbReference type="NCBI Taxonomy" id="926830"/>
    <lineage>
        <taxon>Bacteria</taxon>
        <taxon>Bacillati</taxon>
        <taxon>Actinomycetota</taxon>
        <taxon>Actinomycetes</taxon>
        <taxon>Pseudonocardiales</taxon>
        <taxon>Pseudonocardiaceae</taxon>
        <taxon>Haloechinothrix</taxon>
    </lineage>
</organism>
<evidence type="ECO:0000313" key="4">
    <source>
        <dbReference type="Proteomes" id="UP001596337"/>
    </source>
</evidence>
<dbReference type="EMBL" id="JBHSXX010000001">
    <property type="protein sequence ID" value="MFC6868328.1"/>
    <property type="molecule type" value="Genomic_DNA"/>
</dbReference>
<evidence type="ECO:0000313" key="3">
    <source>
        <dbReference type="EMBL" id="MFC6868328.1"/>
    </source>
</evidence>
<feature type="transmembrane region" description="Helical" evidence="2">
    <location>
        <begin position="112"/>
        <end position="130"/>
    </location>
</feature>
<feature type="compositionally biased region" description="Basic residues" evidence="1">
    <location>
        <begin position="34"/>
        <end position="43"/>
    </location>
</feature>
<evidence type="ECO:0000256" key="1">
    <source>
        <dbReference type="SAM" id="MobiDB-lite"/>
    </source>
</evidence>
<keyword evidence="2" id="KW-1133">Transmembrane helix</keyword>
<keyword evidence="4" id="KW-1185">Reference proteome</keyword>
<proteinExistence type="predicted"/>
<sequence>MTTASRTATAARADTEASQARASTATRTRTGQRTTRRSPRRSARPSPERSPERSPQRSTPHGPERGRSSAARKAYARRAQRTAAVDHVESGTAAAGMGALLALRLPKSRASFVLLMMVLLATGVIMTLWLSTQAIADSYRLERMRAETAYLEERAEQLQRDVARQESPAELAEKARELGMVPSGNPARIVVSEDGKPKVVGDPRPAGG</sequence>
<keyword evidence="2" id="KW-0472">Membrane</keyword>
<protein>
    <submittedName>
        <fullName evidence="3">Septum formation initiator</fullName>
    </submittedName>
</protein>
<evidence type="ECO:0000256" key="2">
    <source>
        <dbReference type="SAM" id="Phobius"/>
    </source>
</evidence>
<dbReference type="RefSeq" id="WP_345398374.1">
    <property type="nucleotide sequence ID" value="NZ_BAABLA010000028.1"/>
</dbReference>
<keyword evidence="2" id="KW-0812">Transmembrane</keyword>
<name>A0ABW2C077_9PSEU</name>
<feature type="region of interest" description="Disordered" evidence="1">
    <location>
        <begin position="1"/>
        <end position="90"/>
    </location>
</feature>
<gene>
    <name evidence="3" type="ORF">ACFQGD_14385</name>
</gene>
<dbReference type="Proteomes" id="UP001596337">
    <property type="component" value="Unassembled WGS sequence"/>
</dbReference>
<comment type="caution">
    <text evidence="3">The sequence shown here is derived from an EMBL/GenBank/DDBJ whole genome shotgun (WGS) entry which is preliminary data.</text>
</comment>
<feature type="compositionally biased region" description="Basic and acidic residues" evidence="1">
    <location>
        <begin position="46"/>
        <end position="55"/>
    </location>
</feature>
<feature type="compositionally biased region" description="Basic and acidic residues" evidence="1">
    <location>
        <begin position="191"/>
        <end position="201"/>
    </location>
</feature>
<feature type="region of interest" description="Disordered" evidence="1">
    <location>
        <begin position="184"/>
        <end position="208"/>
    </location>
</feature>
<accession>A0ABW2C077</accession>
<feature type="compositionally biased region" description="Low complexity" evidence="1">
    <location>
        <begin position="1"/>
        <end position="33"/>
    </location>
</feature>
<reference evidence="4" key="1">
    <citation type="journal article" date="2019" name="Int. J. Syst. Evol. Microbiol.">
        <title>The Global Catalogue of Microorganisms (GCM) 10K type strain sequencing project: providing services to taxonomists for standard genome sequencing and annotation.</title>
        <authorList>
            <consortium name="The Broad Institute Genomics Platform"/>
            <consortium name="The Broad Institute Genome Sequencing Center for Infectious Disease"/>
            <person name="Wu L."/>
            <person name="Ma J."/>
        </authorList>
    </citation>
    <scope>NUCLEOTIDE SEQUENCE [LARGE SCALE GENOMIC DNA]</scope>
    <source>
        <strain evidence="4">KCTC 32255</strain>
    </source>
</reference>